<organism evidence="1 2">
    <name type="scientific">Brevibacterium paucivorans</name>
    <dbReference type="NCBI Taxonomy" id="170994"/>
    <lineage>
        <taxon>Bacteria</taxon>
        <taxon>Bacillati</taxon>
        <taxon>Actinomycetota</taxon>
        <taxon>Actinomycetes</taxon>
        <taxon>Micrococcales</taxon>
        <taxon>Brevibacteriaceae</taxon>
        <taxon>Brevibacterium</taxon>
    </lineage>
</organism>
<protein>
    <submittedName>
        <fullName evidence="1">GTPase</fullName>
    </submittedName>
</protein>
<reference evidence="1 2" key="1">
    <citation type="submission" date="2017-09" db="EMBL/GenBank/DDBJ databases">
        <title>Bacterial strain isolated from the female urinary microbiota.</title>
        <authorList>
            <person name="Thomas-White K."/>
            <person name="Kumar N."/>
            <person name="Forster S."/>
            <person name="Putonti C."/>
            <person name="Lawley T."/>
            <person name="Wolfe A.J."/>
        </authorList>
    </citation>
    <scope>NUCLEOTIDE SEQUENCE [LARGE SCALE GENOMIC DNA]</scope>
    <source>
        <strain evidence="1 2">UMB1301</strain>
    </source>
</reference>
<dbReference type="RefSeq" id="WP_102239451.1">
    <property type="nucleotide sequence ID" value="NZ_PNHK01000004.1"/>
</dbReference>
<dbReference type="OrthoDB" id="3173471at2"/>
<sequence>MEQQTNTQRELAIPLKLADARAFGLSKSDLQPVILRGQKLRGVYTSKLHTQTITVPQWATENPLWWTLFTQLRAVTAGLPYAMVTGHSAAFLRGLPVKLRPKLDIAVPQHAGIIKRPGVNTFRVSNTASVEKAGLRFHDLGGILSIIARQEPVENMVEVLDAILGPWRRPAEMTRAELVALINRLPRGPSWSTLNRACTLTREKVASPQETRLRLALVQAGLPEPEIGPPVWIERFGRFVHPDLAYSVAKLAIEYEGRHHFELTHQVLRDTERYYELSLLGWTVIRVTSLHSFDSVVVKVKEFLGL</sequence>
<name>A0A2N6VKY6_9MICO</name>
<evidence type="ECO:0000313" key="1">
    <source>
        <dbReference type="EMBL" id="PMD04810.1"/>
    </source>
</evidence>
<evidence type="ECO:0000313" key="2">
    <source>
        <dbReference type="Proteomes" id="UP000235598"/>
    </source>
</evidence>
<dbReference type="InterPro" id="IPR011335">
    <property type="entry name" value="Restrct_endonuc-II-like"/>
</dbReference>
<dbReference type="SUPFAM" id="SSF52980">
    <property type="entry name" value="Restriction endonuclease-like"/>
    <property type="match status" value="1"/>
</dbReference>
<proteinExistence type="predicted"/>
<comment type="caution">
    <text evidence="1">The sequence shown here is derived from an EMBL/GenBank/DDBJ whole genome shotgun (WGS) entry which is preliminary data.</text>
</comment>
<dbReference type="Gene3D" id="3.40.960.10">
    <property type="entry name" value="VSR Endonuclease"/>
    <property type="match status" value="1"/>
</dbReference>
<accession>A0A2N6VKY6</accession>
<dbReference type="EMBL" id="PNHK01000004">
    <property type="protein sequence ID" value="PMD04810.1"/>
    <property type="molecule type" value="Genomic_DNA"/>
</dbReference>
<dbReference type="AlphaFoldDB" id="A0A2N6VKY6"/>
<gene>
    <name evidence="1" type="ORF">CJ199_10645</name>
</gene>
<dbReference type="Proteomes" id="UP000235598">
    <property type="component" value="Unassembled WGS sequence"/>
</dbReference>